<name>A0ABU7CTG3_9TELE</name>
<proteinExistence type="predicted"/>
<evidence type="ECO:0000313" key="2">
    <source>
        <dbReference type="Proteomes" id="UP001352852"/>
    </source>
</evidence>
<protein>
    <submittedName>
        <fullName evidence="1">Uncharacterized protein</fullName>
    </submittedName>
</protein>
<evidence type="ECO:0000313" key="1">
    <source>
        <dbReference type="EMBL" id="MED6265169.1"/>
    </source>
</evidence>
<comment type="caution">
    <text evidence="1">The sequence shown here is derived from an EMBL/GenBank/DDBJ whole genome shotgun (WGS) entry which is preliminary data.</text>
</comment>
<dbReference type="Proteomes" id="UP001352852">
    <property type="component" value="Unassembled WGS sequence"/>
</dbReference>
<reference evidence="1 2" key="1">
    <citation type="submission" date="2021-06" db="EMBL/GenBank/DDBJ databases">
        <authorList>
            <person name="Palmer J.M."/>
        </authorList>
    </citation>
    <scope>NUCLEOTIDE SEQUENCE [LARGE SCALE GENOMIC DNA]</scope>
    <source>
        <strain evidence="1 2">CL_MEX2019</strain>
        <tissue evidence="1">Muscle</tissue>
    </source>
</reference>
<organism evidence="1 2">
    <name type="scientific">Characodon lateralis</name>
    <dbReference type="NCBI Taxonomy" id="208331"/>
    <lineage>
        <taxon>Eukaryota</taxon>
        <taxon>Metazoa</taxon>
        <taxon>Chordata</taxon>
        <taxon>Craniata</taxon>
        <taxon>Vertebrata</taxon>
        <taxon>Euteleostomi</taxon>
        <taxon>Actinopterygii</taxon>
        <taxon>Neopterygii</taxon>
        <taxon>Teleostei</taxon>
        <taxon>Neoteleostei</taxon>
        <taxon>Acanthomorphata</taxon>
        <taxon>Ovalentaria</taxon>
        <taxon>Atherinomorphae</taxon>
        <taxon>Cyprinodontiformes</taxon>
        <taxon>Goodeidae</taxon>
        <taxon>Characodon</taxon>
    </lineage>
</organism>
<gene>
    <name evidence="1" type="ORF">CHARACLAT_022752</name>
</gene>
<sequence length="103" mass="11719">MLKKCTCGLKVLRRCSEVNRLGGFIAPSLLPTVTGPRFDTLNSLMINDHRQHCQIDFMTASNSQVVPFLLSLCRVQNQHIRTPLKKLSWIFILIIKPCVEIDP</sequence>
<dbReference type="EMBL" id="JAHUTJ010002345">
    <property type="protein sequence ID" value="MED6265169.1"/>
    <property type="molecule type" value="Genomic_DNA"/>
</dbReference>
<accession>A0ABU7CTG3</accession>
<keyword evidence="2" id="KW-1185">Reference proteome</keyword>